<feature type="transmembrane region" description="Helical" evidence="1">
    <location>
        <begin position="15"/>
        <end position="37"/>
    </location>
</feature>
<dbReference type="EMBL" id="AP004615">
    <property type="protein sequence ID" value="BAD35660.1"/>
    <property type="molecule type" value="Genomic_DNA"/>
</dbReference>
<dbReference type="Proteomes" id="UP000000763">
    <property type="component" value="Chromosome 6"/>
</dbReference>
<sequence>MLLPPPSSHEPRIKFSFIFFALVVNIHISLGSIGRLIPANLFGMTGSARLAAGTEEVHAMCCPDIYLVKHILLASLQAGEASDGGYAGEQGVVSAALRYTAYRDCVPGAETSTIAADAIRSAGSI</sequence>
<protein>
    <submittedName>
        <fullName evidence="2">Uncharacterized protein</fullName>
    </submittedName>
</protein>
<keyword evidence="1" id="KW-1133">Transmembrane helix</keyword>
<keyword evidence="1" id="KW-0472">Membrane</keyword>
<reference evidence="3" key="2">
    <citation type="journal article" date="2008" name="Nucleic Acids Res.">
        <title>The rice annotation project database (RAP-DB): 2008 update.</title>
        <authorList>
            <consortium name="The rice annotation project (RAP)"/>
        </authorList>
    </citation>
    <scope>GENOME REANNOTATION</scope>
    <source>
        <strain evidence="3">cv. Nipponbare</strain>
    </source>
</reference>
<accession>Q69U85</accession>
<evidence type="ECO:0000313" key="3">
    <source>
        <dbReference type="Proteomes" id="UP000000763"/>
    </source>
</evidence>
<keyword evidence="1" id="KW-0812">Transmembrane</keyword>
<name>Q69U85_ORYSJ</name>
<gene>
    <name evidence="2" type="primary">P0414C05.17</name>
</gene>
<evidence type="ECO:0000313" key="2">
    <source>
        <dbReference type="EMBL" id="BAD35660.1"/>
    </source>
</evidence>
<evidence type="ECO:0000256" key="1">
    <source>
        <dbReference type="SAM" id="Phobius"/>
    </source>
</evidence>
<organism evidence="2 3">
    <name type="scientific">Oryza sativa subsp. japonica</name>
    <name type="common">Rice</name>
    <dbReference type="NCBI Taxonomy" id="39947"/>
    <lineage>
        <taxon>Eukaryota</taxon>
        <taxon>Viridiplantae</taxon>
        <taxon>Streptophyta</taxon>
        <taxon>Embryophyta</taxon>
        <taxon>Tracheophyta</taxon>
        <taxon>Spermatophyta</taxon>
        <taxon>Magnoliopsida</taxon>
        <taxon>Liliopsida</taxon>
        <taxon>Poales</taxon>
        <taxon>Poaceae</taxon>
        <taxon>BOP clade</taxon>
        <taxon>Oryzoideae</taxon>
        <taxon>Oryzeae</taxon>
        <taxon>Oryzinae</taxon>
        <taxon>Oryza</taxon>
        <taxon>Oryza sativa</taxon>
    </lineage>
</organism>
<reference evidence="3" key="1">
    <citation type="journal article" date="2005" name="Nature">
        <title>The map-based sequence of the rice genome.</title>
        <authorList>
            <consortium name="International rice genome sequencing project (IRGSP)"/>
            <person name="Matsumoto T."/>
            <person name="Wu J."/>
            <person name="Kanamori H."/>
            <person name="Katayose Y."/>
            <person name="Fujisawa M."/>
            <person name="Namiki N."/>
            <person name="Mizuno H."/>
            <person name="Yamamoto K."/>
            <person name="Antonio B.A."/>
            <person name="Baba T."/>
            <person name="Sakata K."/>
            <person name="Nagamura Y."/>
            <person name="Aoki H."/>
            <person name="Arikawa K."/>
            <person name="Arita K."/>
            <person name="Bito T."/>
            <person name="Chiden Y."/>
            <person name="Fujitsuka N."/>
            <person name="Fukunaka R."/>
            <person name="Hamada M."/>
            <person name="Harada C."/>
            <person name="Hayashi A."/>
            <person name="Hijishita S."/>
            <person name="Honda M."/>
            <person name="Hosokawa S."/>
            <person name="Ichikawa Y."/>
            <person name="Idonuma A."/>
            <person name="Iijima M."/>
            <person name="Ikeda M."/>
            <person name="Ikeno M."/>
            <person name="Ito K."/>
            <person name="Ito S."/>
            <person name="Ito T."/>
            <person name="Ito Y."/>
            <person name="Ito Y."/>
            <person name="Iwabuchi A."/>
            <person name="Kamiya K."/>
            <person name="Karasawa W."/>
            <person name="Kurita K."/>
            <person name="Katagiri S."/>
            <person name="Kikuta A."/>
            <person name="Kobayashi H."/>
            <person name="Kobayashi N."/>
            <person name="Machita K."/>
            <person name="Maehara T."/>
            <person name="Masukawa M."/>
            <person name="Mizubayashi T."/>
            <person name="Mukai Y."/>
            <person name="Nagasaki H."/>
            <person name="Nagata Y."/>
            <person name="Naito S."/>
            <person name="Nakashima M."/>
            <person name="Nakama Y."/>
            <person name="Nakamichi Y."/>
            <person name="Nakamura M."/>
            <person name="Meguro A."/>
            <person name="Negishi M."/>
            <person name="Ohta I."/>
            <person name="Ohta T."/>
            <person name="Okamoto M."/>
            <person name="Ono N."/>
            <person name="Saji S."/>
            <person name="Sakaguchi M."/>
            <person name="Sakai K."/>
            <person name="Shibata M."/>
            <person name="Shimokawa T."/>
            <person name="Song J."/>
            <person name="Takazaki Y."/>
            <person name="Terasawa K."/>
            <person name="Tsugane M."/>
            <person name="Tsuji K."/>
            <person name="Ueda S."/>
            <person name="Waki K."/>
            <person name="Yamagata H."/>
            <person name="Yamamoto M."/>
            <person name="Yamamoto S."/>
            <person name="Yamane H."/>
            <person name="Yoshiki S."/>
            <person name="Yoshihara R."/>
            <person name="Yukawa K."/>
            <person name="Zhong H."/>
            <person name="Yano M."/>
            <person name="Yuan Q."/>
            <person name="Ouyang S."/>
            <person name="Liu J."/>
            <person name="Jones K.M."/>
            <person name="Gansberger K."/>
            <person name="Moffat K."/>
            <person name="Hill J."/>
            <person name="Bera J."/>
            <person name="Fadrosh D."/>
            <person name="Jin S."/>
            <person name="Johri S."/>
            <person name="Kim M."/>
            <person name="Overton L."/>
            <person name="Reardon M."/>
            <person name="Tsitrin T."/>
            <person name="Vuong H."/>
            <person name="Weaver B."/>
            <person name="Ciecko A."/>
            <person name="Tallon L."/>
            <person name="Jackson J."/>
            <person name="Pai G."/>
            <person name="Aken S.V."/>
            <person name="Utterback T."/>
            <person name="Reidmuller S."/>
            <person name="Feldblyum T."/>
            <person name="Hsiao J."/>
            <person name="Zismann V."/>
            <person name="Iobst S."/>
            <person name="de Vazeille A.R."/>
            <person name="Buell C.R."/>
            <person name="Ying K."/>
            <person name="Li Y."/>
            <person name="Lu T."/>
            <person name="Huang Y."/>
            <person name="Zhao Q."/>
            <person name="Feng Q."/>
            <person name="Zhang L."/>
            <person name="Zhu J."/>
            <person name="Weng Q."/>
            <person name="Mu J."/>
            <person name="Lu Y."/>
            <person name="Fan D."/>
            <person name="Liu Y."/>
            <person name="Guan J."/>
            <person name="Zhang Y."/>
            <person name="Yu S."/>
            <person name="Liu X."/>
            <person name="Zhang Y."/>
            <person name="Hong G."/>
            <person name="Han B."/>
            <person name="Choisne N."/>
            <person name="Demange N."/>
            <person name="Orjeda G."/>
            <person name="Samain S."/>
            <person name="Cattolico L."/>
            <person name="Pelletier E."/>
            <person name="Couloux A."/>
            <person name="Segurens B."/>
            <person name="Wincker P."/>
            <person name="D'Hont A."/>
            <person name="Scarpelli C."/>
            <person name="Weissenbach J."/>
            <person name="Salanoubat M."/>
            <person name="Quetier F."/>
            <person name="Yu Y."/>
            <person name="Kim H.R."/>
            <person name="Rambo T."/>
            <person name="Currie J."/>
            <person name="Collura K."/>
            <person name="Luo M."/>
            <person name="Yang T."/>
            <person name="Ammiraju J.S.S."/>
            <person name="Engler F."/>
            <person name="Soderlund C."/>
            <person name="Wing R.A."/>
            <person name="Palmer L.E."/>
            <person name="de la Bastide M."/>
            <person name="Spiegel L."/>
            <person name="Nascimento L."/>
            <person name="Zutavern T."/>
            <person name="O'Shaughnessy A."/>
            <person name="Dike S."/>
            <person name="Dedhia N."/>
            <person name="Preston R."/>
            <person name="Balija V."/>
            <person name="McCombie W.R."/>
            <person name="Chow T."/>
            <person name="Chen H."/>
            <person name="Chung M."/>
            <person name="Chen C."/>
            <person name="Shaw J."/>
            <person name="Wu H."/>
            <person name="Hsiao K."/>
            <person name="Chao Y."/>
            <person name="Chu M."/>
            <person name="Cheng C."/>
            <person name="Hour A."/>
            <person name="Lee P."/>
            <person name="Lin S."/>
            <person name="Lin Y."/>
            <person name="Liou J."/>
            <person name="Liu S."/>
            <person name="Hsing Y."/>
            <person name="Raghuvanshi S."/>
            <person name="Mohanty A."/>
            <person name="Bharti A.K."/>
            <person name="Gaur A."/>
            <person name="Gupta V."/>
            <person name="Kumar D."/>
            <person name="Ravi V."/>
            <person name="Vij S."/>
            <person name="Kapur A."/>
            <person name="Khurana P."/>
            <person name="Khurana P."/>
            <person name="Khurana J.P."/>
            <person name="Tyagi A.K."/>
            <person name="Gaikwad K."/>
            <person name="Singh A."/>
            <person name="Dalal V."/>
            <person name="Srivastava S."/>
            <person name="Dixit A."/>
            <person name="Pal A.K."/>
            <person name="Ghazi I.A."/>
            <person name="Yadav M."/>
            <person name="Pandit A."/>
            <person name="Bhargava A."/>
            <person name="Sureshbabu K."/>
            <person name="Batra K."/>
            <person name="Sharma T.R."/>
            <person name="Mohapatra T."/>
            <person name="Singh N.K."/>
            <person name="Messing J."/>
            <person name="Nelson A.B."/>
            <person name="Fuks G."/>
            <person name="Kavchok S."/>
            <person name="Keizer G."/>
            <person name="Linton E."/>
            <person name="Llaca V."/>
            <person name="Song R."/>
            <person name="Tanyolac B."/>
            <person name="Young S."/>
            <person name="Ho-Il K."/>
            <person name="Hahn J.H."/>
            <person name="Sangsakoo G."/>
            <person name="Vanavichit A."/>
            <person name="de Mattos Luiz.A.T."/>
            <person name="Zimmer P.D."/>
            <person name="Malone G."/>
            <person name="Dellagostin O."/>
            <person name="de Oliveira A.C."/>
            <person name="Bevan M."/>
            <person name="Bancroft I."/>
            <person name="Minx P."/>
            <person name="Cordum H."/>
            <person name="Wilson R."/>
            <person name="Cheng Z."/>
            <person name="Jin W."/>
            <person name="Jiang J."/>
            <person name="Leong S.A."/>
            <person name="Iwama H."/>
            <person name="Gojobori T."/>
            <person name="Itoh T."/>
            <person name="Niimura Y."/>
            <person name="Fujii Y."/>
            <person name="Habara T."/>
            <person name="Sakai H."/>
            <person name="Sato Y."/>
            <person name="Wilson G."/>
            <person name="Kumar K."/>
            <person name="McCouch S."/>
            <person name="Juretic N."/>
            <person name="Hoen D."/>
            <person name="Wright S."/>
            <person name="Bruskiewich R."/>
            <person name="Bureau T."/>
            <person name="Miyao A."/>
            <person name="Hirochika H."/>
            <person name="Nishikawa T."/>
            <person name="Kadowaki K."/>
            <person name="Sugiura M."/>
            <person name="Burr B."/>
            <person name="Sasaki T."/>
        </authorList>
    </citation>
    <scope>NUCLEOTIDE SEQUENCE [LARGE SCALE GENOMIC DNA]</scope>
    <source>
        <strain evidence="3">cv. Nipponbare</strain>
    </source>
</reference>
<proteinExistence type="predicted"/>
<dbReference type="AlphaFoldDB" id="Q69U85"/>